<keyword evidence="7" id="KW-1133">Transmembrane helix</keyword>
<dbReference type="EMBL" id="JACOGG010000015">
    <property type="protein sequence ID" value="MBC3936437.1"/>
    <property type="molecule type" value="Genomic_DNA"/>
</dbReference>
<keyword evidence="6" id="KW-0016">Alginate biosynthesis</keyword>
<feature type="domain" description="AlgX/AlgJ SGNH hydrolase-like" evidence="8">
    <location>
        <begin position="97"/>
        <end position="358"/>
    </location>
</feature>
<evidence type="ECO:0000256" key="4">
    <source>
        <dbReference type="ARBA" id="ARBA00022729"/>
    </source>
</evidence>
<keyword evidence="9" id="KW-0131">Cell cycle</keyword>
<comment type="caution">
    <text evidence="9">The sequence shown here is derived from an EMBL/GenBank/DDBJ whole genome shotgun (WGS) entry which is preliminary data.</text>
</comment>
<dbReference type="Pfam" id="PF16822">
    <property type="entry name" value="ALGX"/>
    <property type="match status" value="1"/>
</dbReference>
<evidence type="ECO:0000256" key="7">
    <source>
        <dbReference type="SAM" id="Phobius"/>
    </source>
</evidence>
<keyword evidence="7" id="KW-0812">Transmembrane</keyword>
<evidence type="ECO:0000313" key="10">
    <source>
        <dbReference type="Proteomes" id="UP000612361"/>
    </source>
</evidence>
<organism evidence="9 10">
    <name type="scientific">Undibacterium rugosum</name>
    <dbReference type="NCBI Taxonomy" id="2762291"/>
    <lineage>
        <taxon>Bacteria</taxon>
        <taxon>Pseudomonadati</taxon>
        <taxon>Pseudomonadota</taxon>
        <taxon>Betaproteobacteria</taxon>
        <taxon>Burkholderiales</taxon>
        <taxon>Oxalobacteraceae</taxon>
        <taxon>Undibacterium</taxon>
    </lineage>
</organism>
<keyword evidence="10" id="KW-1185">Reference proteome</keyword>
<name>A0A923I3H7_9BURK</name>
<evidence type="ECO:0000259" key="8">
    <source>
        <dbReference type="Pfam" id="PF16822"/>
    </source>
</evidence>
<sequence>MSESFIYRPERAGLWKYLPAAAFAAITLGGFAVGIQTLRAIPSDKWAQMADWKKVAQGESTRLLTSQLNEKFIFSKAFAATERAVSWNLVRDTGTQVKPGCTGWFFLTDELTSFDGAAQNAKARAWMVGQVAKLLKAQGIPLVVAVVPDKARIESSHTCGMYRPVAFGPRMDQWIGELQQAQVPVLDLRLPLQAVTGERYYRTDSHWNEAGANAVAAYIATQLRQKQWISSDAAPLNADSVKSRQGERMGDLYKVSSLEDVPAWARPATEITTLSEVAPVVVHSDDLFGDSGLPALSLIGTSFSLRGNFVPFLSRHVGAPVANLAKDGGAFDGAAQAYFHSKEFSQDAPKLVLWEIPERMIQRPFEPKERAWFERLRQGKL</sequence>
<dbReference type="GO" id="GO:0042121">
    <property type="term" value="P:alginic acid biosynthetic process"/>
    <property type="evidence" value="ECO:0007669"/>
    <property type="project" value="UniProtKB-KW"/>
</dbReference>
<feature type="transmembrane region" description="Helical" evidence="7">
    <location>
        <begin position="20"/>
        <end position="41"/>
    </location>
</feature>
<keyword evidence="5" id="KW-0574">Periplasm</keyword>
<evidence type="ECO:0000256" key="3">
    <source>
        <dbReference type="ARBA" id="ARBA00022679"/>
    </source>
</evidence>
<dbReference type="GO" id="GO:0016740">
    <property type="term" value="F:transferase activity"/>
    <property type="evidence" value="ECO:0007669"/>
    <property type="project" value="UniProtKB-KW"/>
</dbReference>
<dbReference type="Proteomes" id="UP000612361">
    <property type="component" value="Unassembled WGS sequence"/>
</dbReference>
<proteinExistence type="predicted"/>
<evidence type="ECO:0000256" key="2">
    <source>
        <dbReference type="ARBA" id="ARBA00005182"/>
    </source>
</evidence>
<dbReference type="GO" id="GO:0042597">
    <property type="term" value="C:periplasmic space"/>
    <property type="evidence" value="ECO:0007669"/>
    <property type="project" value="UniProtKB-SubCell"/>
</dbReference>
<dbReference type="RefSeq" id="WP_186881991.1">
    <property type="nucleotide sequence ID" value="NZ_JACOGG010000015.1"/>
</dbReference>
<reference evidence="9" key="1">
    <citation type="submission" date="2020-08" db="EMBL/GenBank/DDBJ databases">
        <title>Novel species isolated from subtropical streams in China.</title>
        <authorList>
            <person name="Lu H."/>
        </authorList>
    </citation>
    <scope>NUCLEOTIDE SEQUENCE</scope>
    <source>
        <strain evidence="9">CY7W</strain>
    </source>
</reference>
<keyword evidence="9" id="KW-0132">Cell division</keyword>
<protein>
    <submittedName>
        <fullName evidence="9">Cell division protein FtsQ</fullName>
    </submittedName>
</protein>
<dbReference type="GO" id="GO:0051301">
    <property type="term" value="P:cell division"/>
    <property type="evidence" value="ECO:0007669"/>
    <property type="project" value="UniProtKB-KW"/>
</dbReference>
<keyword evidence="4" id="KW-0732">Signal</keyword>
<gene>
    <name evidence="9" type="ORF">H8K47_13780</name>
</gene>
<keyword evidence="7" id="KW-0472">Membrane</keyword>
<keyword evidence="3" id="KW-0808">Transferase</keyword>
<dbReference type="AlphaFoldDB" id="A0A923I3H7"/>
<evidence type="ECO:0000313" key="9">
    <source>
        <dbReference type="EMBL" id="MBC3936437.1"/>
    </source>
</evidence>
<accession>A0A923I3H7</accession>
<evidence type="ECO:0000256" key="1">
    <source>
        <dbReference type="ARBA" id="ARBA00004418"/>
    </source>
</evidence>
<dbReference type="InterPro" id="IPR031811">
    <property type="entry name" value="ALGX/ALGJ_SGNH-like"/>
</dbReference>
<evidence type="ECO:0000256" key="5">
    <source>
        <dbReference type="ARBA" id="ARBA00022764"/>
    </source>
</evidence>
<comment type="subcellular location">
    <subcellularLocation>
        <location evidence="1">Periplasm</location>
    </subcellularLocation>
</comment>
<comment type="pathway">
    <text evidence="2">Glycan biosynthesis; alginate biosynthesis.</text>
</comment>
<evidence type="ECO:0000256" key="6">
    <source>
        <dbReference type="ARBA" id="ARBA00022841"/>
    </source>
</evidence>